<accession>A0A8X6Y5K0</accession>
<proteinExistence type="predicted"/>
<evidence type="ECO:0000313" key="1">
    <source>
        <dbReference type="EMBL" id="GFY64770.1"/>
    </source>
</evidence>
<dbReference type="Proteomes" id="UP000886998">
    <property type="component" value="Unassembled WGS sequence"/>
</dbReference>
<reference evidence="1" key="1">
    <citation type="submission" date="2020-08" db="EMBL/GenBank/DDBJ databases">
        <title>Multicomponent nature underlies the extraordinary mechanical properties of spider dragline silk.</title>
        <authorList>
            <person name="Kono N."/>
            <person name="Nakamura H."/>
            <person name="Mori M."/>
            <person name="Yoshida Y."/>
            <person name="Ohtoshi R."/>
            <person name="Malay A.D."/>
            <person name="Moran D.A.P."/>
            <person name="Tomita M."/>
            <person name="Numata K."/>
            <person name="Arakawa K."/>
        </authorList>
    </citation>
    <scope>NUCLEOTIDE SEQUENCE</scope>
</reference>
<sequence length="106" mass="11773">MSPFRIQEGLEMPQKSNLRDFCTNTLKKKEAPLTVVNMSGIDALFMCVCKKGLSLLSVLCLGEDTRRKKGDCQMVLRGVSRKNGHPDFESNATAVTECNGESFLTR</sequence>
<keyword evidence="2" id="KW-1185">Reference proteome</keyword>
<evidence type="ECO:0000313" key="2">
    <source>
        <dbReference type="Proteomes" id="UP000886998"/>
    </source>
</evidence>
<protein>
    <submittedName>
        <fullName evidence="1">Uncharacterized protein</fullName>
    </submittedName>
</protein>
<dbReference type="EMBL" id="BMAV01015399">
    <property type="protein sequence ID" value="GFY64770.1"/>
    <property type="molecule type" value="Genomic_DNA"/>
</dbReference>
<organism evidence="1 2">
    <name type="scientific">Trichonephila inaurata madagascariensis</name>
    <dbReference type="NCBI Taxonomy" id="2747483"/>
    <lineage>
        <taxon>Eukaryota</taxon>
        <taxon>Metazoa</taxon>
        <taxon>Ecdysozoa</taxon>
        <taxon>Arthropoda</taxon>
        <taxon>Chelicerata</taxon>
        <taxon>Arachnida</taxon>
        <taxon>Araneae</taxon>
        <taxon>Araneomorphae</taxon>
        <taxon>Entelegynae</taxon>
        <taxon>Araneoidea</taxon>
        <taxon>Nephilidae</taxon>
        <taxon>Trichonephila</taxon>
        <taxon>Trichonephila inaurata</taxon>
    </lineage>
</organism>
<gene>
    <name evidence="1" type="ORF">TNIN_248221</name>
</gene>
<dbReference type="AlphaFoldDB" id="A0A8X6Y5K0"/>
<name>A0A8X6Y5K0_9ARAC</name>
<comment type="caution">
    <text evidence="1">The sequence shown here is derived from an EMBL/GenBank/DDBJ whole genome shotgun (WGS) entry which is preliminary data.</text>
</comment>